<feature type="region of interest" description="Disordered" evidence="1">
    <location>
        <begin position="75"/>
        <end position="102"/>
    </location>
</feature>
<protein>
    <submittedName>
        <fullName evidence="2">Uncharacterized protein</fullName>
    </submittedName>
</protein>
<reference evidence="2 3" key="1">
    <citation type="journal article" date="2012" name="Science">
        <title>The Paleozoic origin of enzymatic lignin decomposition reconstructed from 31 fungal genomes.</title>
        <authorList>
            <person name="Floudas D."/>
            <person name="Binder M."/>
            <person name="Riley R."/>
            <person name="Barry K."/>
            <person name="Blanchette R.A."/>
            <person name="Henrissat B."/>
            <person name="Martinez A.T."/>
            <person name="Otillar R."/>
            <person name="Spatafora J.W."/>
            <person name="Yadav J.S."/>
            <person name="Aerts A."/>
            <person name="Benoit I."/>
            <person name="Boyd A."/>
            <person name="Carlson A."/>
            <person name="Copeland A."/>
            <person name="Coutinho P.M."/>
            <person name="de Vries R.P."/>
            <person name="Ferreira P."/>
            <person name="Findley K."/>
            <person name="Foster B."/>
            <person name="Gaskell J."/>
            <person name="Glotzer D."/>
            <person name="Gorecki P."/>
            <person name="Heitman J."/>
            <person name="Hesse C."/>
            <person name="Hori C."/>
            <person name="Igarashi K."/>
            <person name="Jurgens J.A."/>
            <person name="Kallen N."/>
            <person name="Kersten P."/>
            <person name="Kohler A."/>
            <person name="Kuees U."/>
            <person name="Kumar T.K.A."/>
            <person name="Kuo A."/>
            <person name="LaButti K."/>
            <person name="Larrondo L.F."/>
            <person name="Lindquist E."/>
            <person name="Ling A."/>
            <person name="Lombard V."/>
            <person name="Lucas S."/>
            <person name="Lundell T."/>
            <person name="Martin R."/>
            <person name="McLaughlin D.J."/>
            <person name="Morgenstern I."/>
            <person name="Morin E."/>
            <person name="Murat C."/>
            <person name="Nagy L.G."/>
            <person name="Nolan M."/>
            <person name="Ohm R.A."/>
            <person name="Patyshakuliyeva A."/>
            <person name="Rokas A."/>
            <person name="Ruiz-Duenas F.J."/>
            <person name="Sabat G."/>
            <person name="Salamov A."/>
            <person name="Samejima M."/>
            <person name="Schmutz J."/>
            <person name="Slot J.C."/>
            <person name="St John F."/>
            <person name="Stenlid J."/>
            <person name="Sun H."/>
            <person name="Sun S."/>
            <person name="Syed K."/>
            <person name="Tsang A."/>
            <person name="Wiebenga A."/>
            <person name="Young D."/>
            <person name="Pisabarro A."/>
            <person name="Eastwood D.C."/>
            <person name="Martin F."/>
            <person name="Cullen D."/>
            <person name="Grigoriev I.V."/>
            <person name="Hibbett D.S."/>
        </authorList>
    </citation>
    <scope>NUCLEOTIDE SEQUENCE [LARGE SCALE GENOMIC DNA]</scope>
    <source>
        <strain evidence="2 3">MD-104</strain>
    </source>
</reference>
<keyword evidence="3" id="KW-1185">Reference proteome</keyword>
<evidence type="ECO:0000313" key="3">
    <source>
        <dbReference type="Proteomes" id="UP000218811"/>
    </source>
</evidence>
<proteinExistence type="predicted"/>
<dbReference type="EMBL" id="KB468113">
    <property type="protein sequence ID" value="PCH40945.1"/>
    <property type="molecule type" value="Genomic_DNA"/>
</dbReference>
<evidence type="ECO:0000256" key="1">
    <source>
        <dbReference type="SAM" id="MobiDB-lite"/>
    </source>
</evidence>
<organism evidence="2 3">
    <name type="scientific">Wolfiporia cocos (strain MD-104)</name>
    <name type="common">Brown rot fungus</name>
    <dbReference type="NCBI Taxonomy" id="742152"/>
    <lineage>
        <taxon>Eukaryota</taxon>
        <taxon>Fungi</taxon>
        <taxon>Dikarya</taxon>
        <taxon>Basidiomycota</taxon>
        <taxon>Agaricomycotina</taxon>
        <taxon>Agaricomycetes</taxon>
        <taxon>Polyporales</taxon>
        <taxon>Phaeolaceae</taxon>
        <taxon>Wolfiporia</taxon>
    </lineage>
</organism>
<dbReference type="Proteomes" id="UP000218811">
    <property type="component" value="Unassembled WGS sequence"/>
</dbReference>
<gene>
    <name evidence="2" type="ORF">WOLCODRAFT_150968</name>
</gene>
<dbReference type="AlphaFoldDB" id="A0A2H3JHB0"/>
<evidence type="ECO:0000313" key="2">
    <source>
        <dbReference type="EMBL" id="PCH40945.1"/>
    </source>
</evidence>
<accession>A0A2H3JHB0</accession>
<sequence length="160" mass="16756">MPAVGRPGVPPTCASAFGLVRPGASAAAAGTASGTPRLGRRLRLGSVPGGTVRAPAPAYPPVRLPTVHVLRRLHTQHRTAGAHRHQAAASRHAPTPGGDPGYGQFETRCDRVLSCPIWGASTRSELCTHLTLDLPPIHLPRRRSSASPARHGVLLLHGDQ</sequence>
<name>A0A2H3JHB0_WOLCO</name>
<feature type="compositionally biased region" description="Basic residues" evidence="1">
    <location>
        <begin position="75"/>
        <end position="86"/>
    </location>
</feature>